<dbReference type="EMBL" id="CP011509">
    <property type="protein sequence ID" value="AKJ04903.1"/>
    <property type="molecule type" value="Genomic_DNA"/>
</dbReference>
<dbReference type="KEGG" id="age:AA314_06529"/>
<reference evidence="1 2" key="1">
    <citation type="submission" date="2015-05" db="EMBL/GenBank/DDBJ databases">
        <title>Genome assembly of Archangium gephyra DSM 2261.</title>
        <authorList>
            <person name="Sharma G."/>
            <person name="Subramanian S."/>
        </authorList>
    </citation>
    <scope>NUCLEOTIDE SEQUENCE [LARGE SCALE GENOMIC DNA]</scope>
    <source>
        <strain evidence="1 2">DSM 2261</strain>
    </source>
</reference>
<organism evidence="1 2">
    <name type="scientific">Archangium gephyra</name>
    <dbReference type="NCBI Taxonomy" id="48"/>
    <lineage>
        <taxon>Bacteria</taxon>
        <taxon>Pseudomonadati</taxon>
        <taxon>Myxococcota</taxon>
        <taxon>Myxococcia</taxon>
        <taxon>Myxococcales</taxon>
        <taxon>Cystobacterineae</taxon>
        <taxon>Archangiaceae</taxon>
        <taxon>Archangium</taxon>
    </lineage>
</organism>
<dbReference type="AlphaFoldDB" id="A0AAC8TGA9"/>
<evidence type="ECO:0000313" key="2">
    <source>
        <dbReference type="Proteomes" id="UP000035579"/>
    </source>
</evidence>
<protein>
    <submittedName>
        <fullName evidence="1">Uncharacterized protein</fullName>
    </submittedName>
</protein>
<gene>
    <name evidence="1" type="ORF">AA314_06529</name>
</gene>
<dbReference type="Proteomes" id="UP000035579">
    <property type="component" value="Chromosome"/>
</dbReference>
<proteinExistence type="predicted"/>
<evidence type="ECO:0000313" key="1">
    <source>
        <dbReference type="EMBL" id="AKJ04903.1"/>
    </source>
</evidence>
<sequence>MGDLSICRPWGWTGAIILTERIKLAMERAGMTGLRLREA</sequence>
<accession>A0AAC8TGA9</accession>
<name>A0AAC8TGA9_9BACT</name>